<comment type="caution">
    <text evidence="1">The sequence shown here is derived from an EMBL/GenBank/DDBJ whole genome shotgun (WGS) entry which is preliminary data.</text>
</comment>
<reference evidence="1 2" key="1">
    <citation type="journal article" date="2019" name="Sci. Rep.">
        <title>Orb-weaving spider Araneus ventricosus genome elucidates the spidroin gene catalogue.</title>
        <authorList>
            <person name="Kono N."/>
            <person name="Nakamura H."/>
            <person name="Ohtoshi R."/>
            <person name="Moran D.A.P."/>
            <person name="Shinohara A."/>
            <person name="Yoshida Y."/>
            <person name="Fujiwara M."/>
            <person name="Mori M."/>
            <person name="Tomita M."/>
            <person name="Arakawa K."/>
        </authorList>
    </citation>
    <scope>NUCLEOTIDE SEQUENCE [LARGE SCALE GENOMIC DNA]</scope>
</reference>
<keyword evidence="2" id="KW-1185">Reference proteome</keyword>
<evidence type="ECO:0000313" key="1">
    <source>
        <dbReference type="EMBL" id="GBN01252.1"/>
    </source>
</evidence>
<dbReference type="Proteomes" id="UP000499080">
    <property type="component" value="Unassembled WGS sequence"/>
</dbReference>
<evidence type="ECO:0000313" key="2">
    <source>
        <dbReference type="Proteomes" id="UP000499080"/>
    </source>
</evidence>
<sequence length="97" mass="10811">MLAKVACHPPFSKEIENTYREGMVEKCFFDFVRKGGLGEATFDDISRRLNLSLKEIVEILRVVWAGGFLQGLPIDSVQRRSAFSISFENEGGGADDP</sequence>
<name>A0A4Y2KH21_ARAVE</name>
<accession>A0A4Y2KH21</accession>
<protein>
    <submittedName>
        <fullName evidence="1">Uncharacterized protein</fullName>
    </submittedName>
</protein>
<dbReference type="EMBL" id="BGPR01004598">
    <property type="protein sequence ID" value="GBN01252.1"/>
    <property type="molecule type" value="Genomic_DNA"/>
</dbReference>
<organism evidence="1 2">
    <name type="scientific">Araneus ventricosus</name>
    <name type="common">Orbweaver spider</name>
    <name type="synonym">Epeira ventricosa</name>
    <dbReference type="NCBI Taxonomy" id="182803"/>
    <lineage>
        <taxon>Eukaryota</taxon>
        <taxon>Metazoa</taxon>
        <taxon>Ecdysozoa</taxon>
        <taxon>Arthropoda</taxon>
        <taxon>Chelicerata</taxon>
        <taxon>Arachnida</taxon>
        <taxon>Araneae</taxon>
        <taxon>Araneomorphae</taxon>
        <taxon>Entelegynae</taxon>
        <taxon>Araneoidea</taxon>
        <taxon>Araneidae</taxon>
        <taxon>Araneus</taxon>
    </lineage>
</organism>
<proteinExistence type="predicted"/>
<gene>
    <name evidence="1" type="ORF">AVEN_41637_1</name>
</gene>
<dbReference type="AlphaFoldDB" id="A0A4Y2KH21"/>